<comment type="caution">
    <text evidence="3">The sequence shown here is derived from an EMBL/GenBank/DDBJ whole genome shotgun (WGS) entry which is preliminary data.</text>
</comment>
<evidence type="ECO:0000256" key="1">
    <source>
        <dbReference type="SAM" id="MobiDB-lite"/>
    </source>
</evidence>
<name>A0A8J5CJU8_CHIOP</name>
<keyword evidence="4" id="KW-1185">Reference proteome</keyword>
<feature type="compositionally biased region" description="Low complexity" evidence="1">
    <location>
        <begin position="117"/>
        <end position="137"/>
    </location>
</feature>
<dbReference type="InterPro" id="IPR006578">
    <property type="entry name" value="MADF-dom"/>
</dbReference>
<gene>
    <name evidence="3" type="ORF">GWK47_016045</name>
</gene>
<dbReference type="Proteomes" id="UP000770661">
    <property type="component" value="Unassembled WGS sequence"/>
</dbReference>
<feature type="compositionally biased region" description="Acidic residues" evidence="1">
    <location>
        <begin position="158"/>
        <end position="173"/>
    </location>
</feature>
<feature type="compositionally biased region" description="Low complexity" evidence="1">
    <location>
        <begin position="311"/>
        <end position="322"/>
    </location>
</feature>
<feature type="region of interest" description="Disordered" evidence="1">
    <location>
        <begin position="153"/>
        <end position="200"/>
    </location>
</feature>
<feature type="compositionally biased region" description="Acidic residues" evidence="1">
    <location>
        <begin position="335"/>
        <end position="348"/>
    </location>
</feature>
<feature type="domain" description="MADF" evidence="2">
    <location>
        <begin position="219"/>
        <end position="295"/>
    </location>
</feature>
<dbReference type="EMBL" id="JACEEZ010021388">
    <property type="protein sequence ID" value="KAG0713520.1"/>
    <property type="molecule type" value="Genomic_DNA"/>
</dbReference>
<reference evidence="3" key="1">
    <citation type="submission" date="2020-07" db="EMBL/GenBank/DDBJ databases">
        <title>The High-quality genome of the commercially important snow crab, Chionoecetes opilio.</title>
        <authorList>
            <person name="Jeong J.-H."/>
            <person name="Ryu S."/>
        </authorList>
    </citation>
    <scope>NUCLEOTIDE SEQUENCE</scope>
    <source>
        <strain evidence="3">MADBK_172401_WGS</strain>
        <tissue evidence="3">Digestive gland</tissue>
    </source>
</reference>
<sequence>MAAQGNLVKVRDPDPCVITDGLHTRGGADLVSPPHTAGMKTGCLSDRPSELVGGGGGRGVVLGVSGAPSSEAHVLPSRPRVVSVCSCEMGKRVKSGKKARKVSPPTSTPATSPPAPSMSATSPPATSTSAPSMPGTSNSADQEELVINLAGENGEVVEQVDDEESDDDDDDDKDPPPPQSGVEQPQQPQPRKRRRRSTNIILTEETERMLGEWLEFEVPYLYDKGNPRHKQKEHIEHVWAEKAASMEPPITTLDLMTWFTSLRSRFGRLTNLKSGDGAKRLTERENWILNMFQFLKPHIVRQKKPRTLGMPQSAAQAAEPASVPVPDPAPAPATDDVDDPSAGSEEDITPAISMPARKAKQGKPPGAATSTACTPHGTLEQVLATAEKVATTWLGLWVWLRIRSYSIGAPPWMSWPRTVWGCRQVSTPHRRRN</sequence>
<dbReference type="Pfam" id="PF10545">
    <property type="entry name" value="MADF_DNA_bdg"/>
    <property type="match status" value="1"/>
</dbReference>
<feature type="compositionally biased region" description="Basic residues" evidence="1">
    <location>
        <begin position="92"/>
        <end position="101"/>
    </location>
</feature>
<dbReference type="AlphaFoldDB" id="A0A8J5CJU8"/>
<proteinExistence type="predicted"/>
<organism evidence="3 4">
    <name type="scientific">Chionoecetes opilio</name>
    <name type="common">Atlantic snow crab</name>
    <name type="synonym">Cancer opilio</name>
    <dbReference type="NCBI Taxonomy" id="41210"/>
    <lineage>
        <taxon>Eukaryota</taxon>
        <taxon>Metazoa</taxon>
        <taxon>Ecdysozoa</taxon>
        <taxon>Arthropoda</taxon>
        <taxon>Crustacea</taxon>
        <taxon>Multicrustacea</taxon>
        <taxon>Malacostraca</taxon>
        <taxon>Eumalacostraca</taxon>
        <taxon>Eucarida</taxon>
        <taxon>Decapoda</taxon>
        <taxon>Pleocyemata</taxon>
        <taxon>Brachyura</taxon>
        <taxon>Eubrachyura</taxon>
        <taxon>Majoidea</taxon>
        <taxon>Majidae</taxon>
        <taxon>Chionoecetes</taxon>
    </lineage>
</organism>
<evidence type="ECO:0000313" key="3">
    <source>
        <dbReference type="EMBL" id="KAG0713520.1"/>
    </source>
</evidence>
<accession>A0A8J5CJU8</accession>
<dbReference type="OrthoDB" id="5984255at2759"/>
<protein>
    <recommendedName>
        <fullName evidence="2">MADF domain-containing protein</fullName>
    </recommendedName>
</protein>
<feature type="region of interest" description="Disordered" evidence="1">
    <location>
        <begin position="89"/>
        <end position="139"/>
    </location>
</feature>
<evidence type="ECO:0000259" key="2">
    <source>
        <dbReference type="Pfam" id="PF10545"/>
    </source>
</evidence>
<feature type="region of interest" description="Disordered" evidence="1">
    <location>
        <begin position="305"/>
        <end position="373"/>
    </location>
</feature>
<evidence type="ECO:0000313" key="4">
    <source>
        <dbReference type="Proteomes" id="UP000770661"/>
    </source>
</evidence>